<organism evidence="10 11">
    <name type="scientific">[Myrmecia] bisecta</name>
    <dbReference type="NCBI Taxonomy" id="41462"/>
    <lineage>
        <taxon>Eukaryota</taxon>
        <taxon>Viridiplantae</taxon>
        <taxon>Chlorophyta</taxon>
        <taxon>core chlorophytes</taxon>
        <taxon>Trebouxiophyceae</taxon>
        <taxon>Trebouxiales</taxon>
        <taxon>Trebouxiaceae</taxon>
        <taxon>Myrmecia</taxon>
    </lineage>
</organism>
<keyword evidence="11" id="KW-1185">Reference proteome</keyword>
<dbReference type="Gene3D" id="3.40.50.2000">
    <property type="entry name" value="Glycogen Phosphorylase B"/>
    <property type="match status" value="1"/>
</dbReference>
<evidence type="ECO:0000256" key="7">
    <source>
        <dbReference type="ARBA" id="ARBA00022989"/>
    </source>
</evidence>
<keyword evidence="8 9" id="KW-0472">Membrane</keyword>
<dbReference type="PANTHER" id="PTHR13036">
    <property type="entry name" value="BETA1,4 MANNOSYLTRANSFERASE"/>
    <property type="match status" value="1"/>
</dbReference>
<gene>
    <name evidence="10" type="ORF">WJX72_006458</name>
</gene>
<evidence type="ECO:0000256" key="3">
    <source>
        <dbReference type="ARBA" id="ARBA00022676"/>
    </source>
</evidence>
<name>A0AAW1QFA6_9CHLO</name>
<sequence>MSTAKKSFRNGRKQSGLVWVVVLGDFGRSPRMQYHTVSLATQAGKEVHVLAYGGSQPIQAVGDNQAIVLHTIPEPPAVLQRLPRTISMVLKAVLQTVMLLMLMLRRMPRPAAILLQVPPAIPIMALCWLAARWHRAAFVIDWHNFGFTLMRLSMGRRHVLVRLAERFERFWGRRSDGNITSWTPDEDFSILLEAAQIYDAAVAQGRGGHPKLLIFVTGKGPQKAMYRARMHQLDLRHVAIRTVWLEPEDYPVLLGSADMGVSLHTSSSGLDLPMKVVDMFGCGLPVCAASYSCISELVAHGQNGMLFTTAQELADHWLHLFQGFPASGELQRLRKHVLASGAIGWSDSWGKVVKPLF</sequence>
<dbReference type="PANTHER" id="PTHR13036:SF0">
    <property type="entry name" value="CHITOBIOSYLDIPHOSPHODOLICHOL BETA-MANNOSYLTRANSFERASE"/>
    <property type="match status" value="1"/>
</dbReference>
<evidence type="ECO:0000256" key="9">
    <source>
        <dbReference type="SAM" id="Phobius"/>
    </source>
</evidence>
<evidence type="ECO:0008006" key="12">
    <source>
        <dbReference type="Google" id="ProtNLM"/>
    </source>
</evidence>
<dbReference type="SUPFAM" id="SSF53756">
    <property type="entry name" value="UDP-Glycosyltransferase/glycogen phosphorylase"/>
    <property type="match status" value="1"/>
</dbReference>
<evidence type="ECO:0000256" key="2">
    <source>
        <dbReference type="ARBA" id="ARBA00004922"/>
    </source>
</evidence>
<comment type="pathway">
    <text evidence="2">Protein modification; protein glycosylation.</text>
</comment>
<dbReference type="AlphaFoldDB" id="A0AAW1QFA6"/>
<evidence type="ECO:0000256" key="1">
    <source>
        <dbReference type="ARBA" id="ARBA00004389"/>
    </source>
</evidence>
<dbReference type="GO" id="GO:0000030">
    <property type="term" value="F:mannosyltransferase activity"/>
    <property type="evidence" value="ECO:0007669"/>
    <property type="project" value="InterPro"/>
</dbReference>
<dbReference type="Pfam" id="PF13692">
    <property type="entry name" value="Glyco_trans_1_4"/>
    <property type="match status" value="1"/>
</dbReference>
<proteinExistence type="predicted"/>
<comment type="subcellular location">
    <subcellularLocation>
        <location evidence="1">Endoplasmic reticulum membrane</location>
        <topology evidence="1">Single-pass membrane protein</topology>
    </subcellularLocation>
</comment>
<protein>
    <recommendedName>
        <fullName evidence="12">Chitobiosyldiphosphodolichol beta-mannosyltransferase</fullName>
    </recommendedName>
</protein>
<keyword evidence="3" id="KW-0328">Glycosyltransferase</keyword>
<reference evidence="10 11" key="1">
    <citation type="journal article" date="2024" name="Nat. Commun.">
        <title>Phylogenomics reveals the evolutionary origins of lichenization in chlorophyte algae.</title>
        <authorList>
            <person name="Puginier C."/>
            <person name="Libourel C."/>
            <person name="Otte J."/>
            <person name="Skaloud P."/>
            <person name="Haon M."/>
            <person name="Grisel S."/>
            <person name="Petersen M."/>
            <person name="Berrin J.G."/>
            <person name="Delaux P.M."/>
            <person name="Dal Grande F."/>
            <person name="Keller J."/>
        </authorList>
    </citation>
    <scope>NUCLEOTIDE SEQUENCE [LARGE SCALE GENOMIC DNA]</scope>
    <source>
        <strain evidence="10 11">SAG 2043</strain>
    </source>
</reference>
<feature type="transmembrane region" description="Helical" evidence="9">
    <location>
        <begin position="111"/>
        <end position="131"/>
    </location>
</feature>
<comment type="caution">
    <text evidence="10">The sequence shown here is derived from an EMBL/GenBank/DDBJ whole genome shotgun (WGS) entry which is preliminary data.</text>
</comment>
<evidence type="ECO:0000256" key="6">
    <source>
        <dbReference type="ARBA" id="ARBA00022824"/>
    </source>
</evidence>
<accession>A0AAW1QFA6</accession>
<dbReference type="GO" id="GO:0005789">
    <property type="term" value="C:endoplasmic reticulum membrane"/>
    <property type="evidence" value="ECO:0007669"/>
    <property type="project" value="UniProtKB-SubCell"/>
</dbReference>
<keyword evidence="7 9" id="KW-1133">Transmembrane helix</keyword>
<evidence type="ECO:0000256" key="5">
    <source>
        <dbReference type="ARBA" id="ARBA00022692"/>
    </source>
</evidence>
<keyword evidence="4" id="KW-0808">Transferase</keyword>
<evidence type="ECO:0000313" key="10">
    <source>
        <dbReference type="EMBL" id="KAK9820133.1"/>
    </source>
</evidence>
<keyword evidence="6" id="KW-0256">Endoplasmic reticulum</keyword>
<dbReference type="Proteomes" id="UP001489004">
    <property type="component" value="Unassembled WGS sequence"/>
</dbReference>
<keyword evidence="5 9" id="KW-0812">Transmembrane</keyword>
<evidence type="ECO:0000313" key="11">
    <source>
        <dbReference type="Proteomes" id="UP001489004"/>
    </source>
</evidence>
<dbReference type="EMBL" id="JALJOR010000003">
    <property type="protein sequence ID" value="KAK9820133.1"/>
    <property type="molecule type" value="Genomic_DNA"/>
</dbReference>
<evidence type="ECO:0000256" key="4">
    <source>
        <dbReference type="ARBA" id="ARBA00022679"/>
    </source>
</evidence>
<dbReference type="InterPro" id="IPR026051">
    <property type="entry name" value="ALG1-like"/>
</dbReference>
<evidence type="ECO:0000256" key="8">
    <source>
        <dbReference type="ARBA" id="ARBA00023136"/>
    </source>
</evidence>